<feature type="region of interest" description="Disordered" evidence="1">
    <location>
        <begin position="1"/>
        <end position="39"/>
    </location>
</feature>
<dbReference type="RefSeq" id="WP_147448655.1">
    <property type="nucleotide sequence ID" value="NZ_RAVZ01000036.1"/>
</dbReference>
<dbReference type="InterPro" id="IPR050923">
    <property type="entry name" value="Cell_Proc_Reg/RNA_Proc"/>
</dbReference>
<proteinExistence type="predicted"/>
<evidence type="ECO:0000256" key="1">
    <source>
        <dbReference type="SAM" id="MobiDB-lite"/>
    </source>
</evidence>
<keyword evidence="4" id="KW-1185">Reference proteome</keyword>
<dbReference type="AlphaFoldDB" id="A0A3A8JAM7"/>
<dbReference type="SUPFAM" id="SSF49879">
    <property type="entry name" value="SMAD/FHA domain"/>
    <property type="match status" value="1"/>
</dbReference>
<evidence type="ECO:0000313" key="4">
    <source>
        <dbReference type="Proteomes" id="UP000268094"/>
    </source>
</evidence>
<name>A0A3A8JAM7_9BACT</name>
<feature type="domain" description="FHA" evidence="2">
    <location>
        <begin position="66"/>
        <end position="115"/>
    </location>
</feature>
<dbReference type="EMBL" id="RAVZ01000036">
    <property type="protein sequence ID" value="RKG91946.1"/>
    <property type="molecule type" value="Genomic_DNA"/>
</dbReference>
<protein>
    <submittedName>
        <fullName evidence="3">FHA domain-containing protein</fullName>
    </submittedName>
</protein>
<dbReference type="Pfam" id="PF00498">
    <property type="entry name" value="FHA"/>
    <property type="match status" value="1"/>
</dbReference>
<sequence>MKPTRGRVVPAPVPAPVEDEDDVLDIPTDVGKRSDPAKAVKAPPRLELFVRLSPDGPATMMDVERFTLGRGPTCSLVVKSGRVSREHAAVVRVGNDFFIEDLGSSNGTWINHQRIKRQKIADGDTFNLGTEAVYFSMGPRED</sequence>
<feature type="non-terminal residue" evidence="3">
    <location>
        <position position="1"/>
    </location>
</feature>
<dbReference type="PANTHER" id="PTHR23308">
    <property type="entry name" value="NUCLEAR INHIBITOR OF PROTEIN PHOSPHATASE-1"/>
    <property type="match status" value="1"/>
</dbReference>
<gene>
    <name evidence="3" type="ORF">D7V88_08120</name>
</gene>
<dbReference type="Gene3D" id="2.60.200.20">
    <property type="match status" value="1"/>
</dbReference>
<reference evidence="4" key="1">
    <citation type="submission" date="2018-09" db="EMBL/GenBank/DDBJ databases">
        <authorList>
            <person name="Livingstone P.G."/>
            <person name="Whitworth D.E."/>
        </authorList>
    </citation>
    <scope>NUCLEOTIDE SEQUENCE [LARGE SCALE GENOMIC DNA]</scope>
    <source>
        <strain evidence="4">CA054A</strain>
    </source>
</reference>
<dbReference type="InterPro" id="IPR008984">
    <property type="entry name" value="SMAD_FHA_dom_sf"/>
</dbReference>
<comment type="caution">
    <text evidence="3">The sequence shown here is derived from an EMBL/GenBank/DDBJ whole genome shotgun (WGS) entry which is preliminary data.</text>
</comment>
<dbReference type="SMART" id="SM00240">
    <property type="entry name" value="FHA"/>
    <property type="match status" value="1"/>
</dbReference>
<organism evidence="3 4">
    <name type="scientific">Corallococcus terminator</name>
    <dbReference type="NCBI Taxonomy" id="2316733"/>
    <lineage>
        <taxon>Bacteria</taxon>
        <taxon>Pseudomonadati</taxon>
        <taxon>Myxococcota</taxon>
        <taxon>Myxococcia</taxon>
        <taxon>Myxococcales</taxon>
        <taxon>Cystobacterineae</taxon>
        <taxon>Myxococcaceae</taxon>
        <taxon>Corallococcus</taxon>
    </lineage>
</organism>
<evidence type="ECO:0000313" key="3">
    <source>
        <dbReference type="EMBL" id="RKG91946.1"/>
    </source>
</evidence>
<dbReference type="CDD" id="cd00060">
    <property type="entry name" value="FHA"/>
    <property type="match status" value="1"/>
</dbReference>
<evidence type="ECO:0000259" key="2">
    <source>
        <dbReference type="PROSITE" id="PS50006"/>
    </source>
</evidence>
<dbReference type="InterPro" id="IPR000253">
    <property type="entry name" value="FHA_dom"/>
</dbReference>
<dbReference type="Proteomes" id="UP000268094">
    <property type="component" value="Unassembled WGS sequence"/>
</dbReference>
<dbReference type="PROSITE" id="PS50006">
    <property type="entry name" value="FHA_DOMAIN"/>
    <property type="match status" value="1"/>
</dbReference>
<dbReference type="OrthoDB" id="151099at2"/>
<accession>A0A3A8JAM7</accession>